<dbReference type="AlphaFoldDB" id="A0A2P6PG84"/>
<evidence type="ECO:0000313" key="2">
    <source>
        <dbReference type="Proteomes" id="UP000238479"/>
    </source>
</evidence>
<keyword evidence="2" id="KW-1185">Reference proteome</keyword>
<protein>
    <submittedName>
        <fullName evidence="1">Uncharacterized protein</fullName>
    </submittedName>
</protein>
<dbReference type="Proteomes" id="UP000238479">
    <property type="component" value="Chromosome 7"/>
</dbReference>
<accession>A0A2P6PG84</accession>
<sequence length="41" mass="4985">MRMVTLIFTKGMRENRRGEEFWNSRRVSMFFADHSVLVCFV</sequence>
<evidence type="ECO:0000313" key="1">
    <source>
        <dbReference type="EMBL" id="PRQ20946.1"/>
    </source>
</evidence>
<reference evidence="1 2" key="1">
    <citation type="journal article" date="2018" name="Nat. Genet.">
        <title>The Rosa genome provides new insights in the design of modern roses.</title>
        <authorList>
            <person name="Bendahmane M."/>
        </authorList>
    </citation>
    <scope>NUCLEOTIDE SEQUENCE [LARGE SCALE GENOMIC DNA]</scope>
    <source>
        <strain evidence="2">cv. Old Blush</strain>
    </source>
</reference>
<organism evidence="1 2">
    <name type="scientific">Rosa chinensis</name>
    <name type="common">China rose</name>
    <dbReference type="NCBI Taxonomy" id="74649"/>
    <lineage>
        <taxon>Eukaryota</taxon>
        <taxon>Viridiplantae</taxon>
        <taxon>Streptophyta</taxon>
        <taxon>Embryophyta</taxon>
        <taxon>Tracheophyta</taxon>
        <taxon>Spermatophyta</taxon>
        <taxon>Magnoliopsida</taxon>
        <taxon>eudicotyledons</taxon>
        <taxon>Gunneridae</taxon>
        <taxon>Pentapetalae</taxon>
        <taxon>rosids</taxon>
        <taxon>fabids</taxon>
        <taxon>Rosales</taxon>
        <taxon>Rosaceae</taxon>
        <taxon>Rosoideae</taxon>
        <taxon>Rosoideae incertae sedis</taxon>
        <taxon>Rosa</taxon>
    </lineage>
</organism>
<gene>
    <name evidence="1" type="ORF">RchiOBHm_Chr7g0233681</name>
</gene>
<dbReference type="Gramene" id="PRQ20946">
    <property type="protein sequence ID" value="PRQ20946"/>
    <property type="gene ID" value="RchiOBHm_Chr7g0233681"/>
</dbReference>
<dbReference type="EMBL" id="PDCK01000045">
    <property type="protein sequence ID" value="PRQ20946.1"/>
    <property type="molecule type" value="Genomic_DNA"/>
</dbReference>
<name>A0A2P6PG84_ROSCH</name>
<proteinExistence type="predicted"/>
<comment type="caution">
    <text evidence="1">The sequence shown here is derived from an EMBL/GenBank/DDBJ whole genome shotgun (WGS) entry which is preliminary data.</text>
</comment>